<proteinExistence type="predicted"/>
<dbReference type="Pfam" id="PF02475">
    <property type="entry name" value="TRM5-TYW2_MTfase"/>
    <property type="match status" value="1"/>
</dbReference>
<dbReference type="InterPro" id="IPR029063">
    <property type="entry name" value="SAM-dependent_MTases_sf"/>
</dbReference>
<feature type="domain" description="TRM5/TYW2-like methyltransferase" evidence="3">
    <location>
        <begin position="91"/>
        <end position="154"/>
    </location>
</feature>
<protein>
    <recommendedName>
        <fullName evidence="3">TRM5/TYW2-like methyltransferase domain-containing protein</fullName>
    </recommendedName>
</protein>
<organism evidence="4">
    <name type="scientific">marine sediment metagenome</name>
    <dbReference type="NCBI Taxonomy" id="412755"/>
    <lineage>
        <taxon>unclassified sequences</taxon>
        <taxon>metagenomes</taxon>
        <taxon>ecological metagenomes</taxon>
    </lineage>
</organism>
<dbReference type="GO" id="GO:0016740">
    <property type="term" value="F:transferase activity"/>
    <property type="evidence" value="ECO:0007669"/>
    <property type="project" value="UniProtKB-KW"/>
</dbReference>
<reference evidence="4" key="1">
    <citation type="journal article" date="2014" name="Front. Microbiol.">
        <title>High frequency of phylogenetically diverse reductive dehalogenase-homologous genes in deep subseafloor sedimentary metagenomes.</title>
        <authorList>
            <person name="Kawai M."/>
            <person name="Futagami T."/>
            <person name="Toyoda A."/>
            <person name="Takaki Y."/>
            <person name="Nishi S."/>
            <person name="Hori S."/>
            <person name="Arai W."/>
            <person name="Tsubouchi T."/>
            <person name="Morono Y."/>
            <person name="Uchiyama I."/>
            <person name="Ito T."/>
            <person name="Fujiyama A."/>
            <person name="Inagaki F."/>
            <person name="Takami H."/>
        </authorList>
    </citation>
    <scope>NUCLEOTIDE SEQUENCE</scope>
    <source>
        <strain evidence="4">Expedition CK06-06</strain>
    </source>
</reference>
<dbReference type="InterPro" id="IPR006342">
    <property type="entry name" value="FkbM_mtfrase"/>
</dbReference>
<evidence type="ECO:0000313" key="4">
    <source>
        <dbReference type="EMBL" id="GAG02292.1"/>
    </source>
</evidence>
<accession>X0USS6</accession>
<keyword evidence="2" id="KW-0949">S-adenosyl-L-methionine</keyword>
<comment type="caution">
    <text evidence="4">The sequence shown here is derived from an EMBL/GenBank/DDBJ whole genome shotgun (WGS) entry which is preliminary data.</text>
</comment>
<dbReference type="SUPFAM" id="SSF53335">
    <property type="entry name" value="S-adenosyl-L-methionine-dependent methyltransferases"/>
    <property type="match status" value="1"/>
</dbReference>
<gene>
    <name evidence="4" type="ORF">S01H1_45731</name>
</gene>
<name>X0USS6_9ZZZZ</name>
<evidence type="ECO:0000256" key="1">
    <source>
        <dbReference type="ARBA" id="ARBA00022679"/>
    </source>
</evidence>
<dbReference type="InterPro" id="IPR056743">
    <property type="entry name" value="TRM5-TYW2-like_MTfase"/>
</dbReference>
<dbReference type="AlphaFoldDB" id="X0USS6"/>
<sequence>MRWQKVVWRFYLALAQLVWATPGLKLLAKKWGSGQRLGTLLRRRLIAALPNPIVTGDDFKFTLYLPAKAYFFAPEAVAGTWERGTVLVLRNLLSPGMTMVDLGAHVGYFSLLAAQCVGSSGRVYAFEPQPEVYDLLIKNIEANGYAAIIRPVRTAVCNTIGSAALFQGGEDSGGASLYRTPGASLD</sequence>
<dbReference type="NCBIfam" id="TIGR01444">
    <property type="entry name" value="fkbM_fam"/>
    <property type="match status" value="1"/>
</dbReference>
<feature type="non-terminal residue" evidence="4">
    <location>
        <position position="186"/>
    </location>
</feature>
<dbReference type="PANTHER" id="PTHR34203">
    <property type="entry name" value="METHYLTRANSFERASE, FKBM FAMILY PROTEIN"/>
    <property type="match status" value="1"/>
</dbReference>
<dbReference type="InterPro" id="IPR052514">
    <property type="entry name" value="SAM-dependent_MTase"/>
</dbReference>
<keyword evidence="1" id="KW-0808">Transferase</keyword>
<evidence type="ECO:0000259" key="3">
    <source>
        <dbReference type="Pfam" id="PF02475"/>
    </source>
</evidence>
<dbReference type="PANTHER" id="PTHR34203:SF15">
    <property type="entry name" value="SLL1173 PROTEIN"/>
    <property type="match status" value="1"/>
</dbReference>
<dbReference type="Gene3D" id="3.40.50.150">
    <property type="entry name" value="Vaccinia Virus protein VP39"/>
    <property type="match status" value="1"/>
</dbReference>
<evidence type="ECO:0000256" key="2">
    <source>
        <dbReference type="ARBA" id="ARBA00022691"/>
    </source>
</evidence>
<dbReference type="EMBL" id="BARS01029243">
    <property type="protein sequence ID" value="GAG02292.1"/>
    <property type="molecule type" value="Genomic_DNA"/>
</dbReference>